<evidence type="ECO:0000256" key="2">
    <source>
        <dbReference type="ARBA" id="ARBA00007639"/>
    </source>
</evidence>
<dbReference type="SUPFAM" id="SSF53822">
    <property type="entry name" value="Periplasmic binding protein-like I"/>
    <property type="match status" value="1"/>
</dbReference>
<comment type="similarity">
    <text evidence="2">Belongs to the bacterial solute-binding protein 2 family.</text>
</comment>
<feature type="domain" description="Periplasmic binding protein" evidence="4">
    <location>
        <begin position="68"/>
        <end position="328"/>
    </location>
</feature>
<accession>A0ABX2DX13</accession>
<evidence type="ECO:0000313" key="5">
    <source>
        <dbReference type="EMBL" id="NQX49239.1"/>
    </source>
</evidence>
<comment type="subcellular location">
    <subcellularLocation>
        <location evidence="1">Cell envelope</location>
    </subcellularLocation>
</comment>
<dbReference type="PANTHER" id="PTHR46847:SF3">
    <property type="entry name" value="GALACTOFURANOSE-BINDING PROTEIN YTFQ"/>
    <property type="match status" value="1"/>
</dbReference>
<proteinExistence type="inferred from homology"/>
<comment type="caution">
    <text evidence="5">The sequence shown here is derived from an EMBL/GenBank/DDBJ whole genome shotgun (WGS) entry which is preliminary data.</text>
</comment>
<dbReference type="PROSITE" id="PS51257">
    <property type="entry name" value="PROKAR_LIPOPROTEIN"/>
    <property type="match status" value="1"/>
</dbReference>
<dbReference type="Proteomes" id="UP000711047">
    <property type="component" value="Unassembled WGS sequence"/>
</dbReference>
<name>A0ABX2DX13_9BACL</name>
<evidence type="ECO:0000256" key="3">
    <source>
        <dbReference type="ARBA" id="ARBA00022729"/>
    </source>
</evidence>
<organism evidence="5 6">
    <name type="scientific">Paenibacillus tritici</name>
    <dbReference type="NCBI Taxonomy" id="1873425"/>
    <lineage>
        <taxon>Bacteria</taxon>
        <taxon>Bacillati</taxon>
        <taxon>Bacillota</taxon>
        <taxon>Bacilli</taxon>
        <taxon>Bacillales</taxon>
        <taxon>Paenibacillaceae</taxon>
        <taxon>Paenibacillus</taxon>
    </lineage>
</organism>
<keyword evidence="3" id="KW-0732">Signal</keyword>
<evidence type="ECO:0000256" key="1">
    <source>
        <dbReference type="ARBA" id="ARBA00004196"/>
    </source>
</evidence>
<gene>
    <name evidence="5" type="ORF">HQN87_28340</name>
</gene>
<evidence type="ECO:0000259" key="4">
    <source>
        <dbReference type="Pfam" id="PF13407"/>
    </source>
</evidence>
<dbReference type="EMBL" id="JABMKX010000022">
    <property type="protein sequence ID" value="NQX49239.1"/>
    <property type="molecule type" value="Genomic_DNA"/>
</dbReference>
<dbReference type="InterPro" id="IPR025997">
    <property type="entry name" value="SBP_2_dom"/>
</dbReference>
<keyword evidence="6" id="KW-1185">Reference proteome</keyword>
<dbReference type="Pfam" id="PF13407">
    <property type="entry name" value="Peripla_BP_4"/>
    <property type="match status" value="1"/>
</dbReference>
<dbReference type="InterPro" id="IPR028082">
    <property type="entry name" value="Peripla_BP_I"/>
</dbReference>
<dbReference type="Gene3D" id="3.40.50.2300">
    <property type="match status" value="2"/>
</dbReference>
<dbReference type="CDD" id="cd06309">
    <property type="entry name" value="PBP1_galactofuranose_YtfQ-like"/>
    <property type="match status" value="1"/>
</dbReference>
<dbReference type="PANTHER" id="PTHR46847">
    <property type="entry name" value="D-ALLOSE-BINDING PERIPLASMIC PROTEIN-RELATED"/>
    <property type="match status" value="1"/>
</dbReference>
<sequence length="355" mass="38714">MKEGFRLRTVKWCLILLLFFLPLLGGCSGSGDPGGQQALPKPHTSPAAKPGLLPSADIAAVQQVVLGFSQLGSESTWREANTASIREAAGEAGITLLLKNAEQDQQQQFDAIRSFIRSNVDVIAIAPVVQTGWEPILLEIKQAGIPVIILDRSVNVQDSSLYVTFIGSDFYEEGVKAAKYVVDKMRHHSEVIRIAELQGTVGSTPSIDRGRGFRKLIGDKPNLRITMTAPADFTRSGGHAVMKTFLQQPKEQWPRVLYSHNDDMAIGAVEAIKEAGLVPGEDIIIVSVDGTRRAFEQMVAGSINAVVECNPLLGPLLMQAVKEILAGRTLPKRMVTPEDIYTQELAAMEIDNRKY</sequence>
<protein>
    <submittedName>
        <fullName evidence="5">ABC transporter substrate-binding protein</fullName>
    </submittedName>
</protein>
<reference evidence="5 6" key="1">
    <citation type="submission" date="2020-05" db="EMBL/GenBank/DDBJ databases">
        <title>Paenibacillus glebae, sp. nov., Paenibacillus humi sp. nov., Paenibacillus pedi sp. nov., Paenibacillus terrestris sp. nov. and Paenibacillus terricola sp. nov., isolated from a forest top soil sample.</title>
        <authorList>
            <person name="Qi S."/>
            <person name="Carlier A."/>
            <person name="Cnockaert M."/>
            <person name="Vandamme P."/>
        </authorList>
    </citation>
    <scope>NUCLEOTIDE SEQUENCE [LARGE SCALE GENOMIC DNA]</scope>
    <source>
        <strain evidence="5 6">LMG 29502</strain>
    </source>
</reference>
<evidence type="ECO:0000313" key="6">
    <source>
        <dbReference type="Proteomes" id="UP000711047"/>
    </source>
</evidence>